<sequence>MTATTTTAAAQARLRNVLLQDAAGCTAFGLLMTAGAPLVDRFLGLGTAWAVPFGVYLLGCAVAIALIAGYPVPVRGHVIGVVVNNVLAVAALAVVPFTDLVDLTGAGYAVMLGGAGLVAMFAVLETAGLRRLA</sequence>
<evidence type="ECO:0008006" key="4">
    <source>
        <dbReference type="Google" id="ProtNLM"/>
    </source>
</evidence>
<keyword evidence="1" id="KW-0812">Transmembrane</keyword>
<dbReference type="Proteomes" id="UP000198949">
    <property type="component" value="Unassembled WGS sequence"/>
</dbReference>
<feature type="transmembrane region" description="Helical" evidence="1">
    <location>
        <begin position="77"/>
        <end position="97"/>
    </location>
</feature>
<dbReference type="RefSeq" id="WP_091040430.1">
    <property type="nucleotide sequence ID" value="NZ_FNAD01000023.1"/>
</dbReference>
<name>A0A1G7DAJ3_9ACTN</name>
<organism evidence="2 3">
    <name type="scientific">Glycomyces harbinensis</name>
    <dbReference type="NCBI Taxonomy" id="58114"/>
    <lineage>
        <taxon>Bacteria</taxon>
        <taxon>Bacillati</taxon>
        <taxon>Actinomycetota</taxon>
        <taxon>Actinomycetes</taxon>
        <taxon>Glycomycetales</taxon>
        <taxon>Glycomycetaceae</taxon>
        <taxon>Glycomyces</taxon>
    </lineage>
</organism>
<feature type="transmembrane region" description="Helical" evidence="1">
    <location>
        <begin position="49"/>
        <end position="70"/>
    </location>
</feature>
<gene>
    <name evidence="2" type="ORF">SAMN05216270_12369</name>
</gene>
<dbReference type="EMBL" id="FNAD01000023">
    <property type="protein sequence ID" value="SDE47926.1"/>
    <property type="molecule type" value="Genomic_DNA"/>
</dbReference>
<evidence type="ECO:0000256" key="1">
    <source>
        <dbReference type="SAM" id="Phobius"/>
    </source>
</evidence>
<proteinExistence type="predicted"/>
<feature type="transmembrane region" description="Helical" evidence="1">
    <location>
        <begin position="103"/>
        <end position="124"/>
    </location>
</feature>
<evidence type="ECO:0000313" key="2">
    <source>
        <dbReference type="EMBL" id="SDE47926.1"/>
    </source>
</evidence>
<reference evidence="3" key="1">
    <citation type="submission" date="2016-10" db="EMBL/GenBank/DDBJ databases">
        <authorList>
            <person name="Varghese N."/>
            <person name="Submissions S."/>
        </authorList>
    </citation>
    <scope>NUCLEOTIDE SEQUENCE [LARGE SCALE GENOMIC DNA]</scope>
    <source>
        <strain evidence="3">CGMCC 4.3516</strain>
    </source>
</reference>
<evidence type="ECO:0000313" key="3">
    <source>
        <dbReference type="Proteomes" id="UP000198949"/>
    </source>
</evidence>
<dbReference type="AlphaFoldDB" id="A0A1G7DAJ3"/>
<dbReference type="STRING" id="58114.SAMN05216270_12369"/>
<keyword evidence="1" id="KW-1133">Transmembrane helix</keyword>
<protein>
    <recommendedName>
        <fullName evidence="4">SPW repeat-containing protein</fullName>
    </recommendedName>
</protein>
<keyword evidence="1" id="KW-0472">Membrane</keyword>
<dbReference type="OrthoDB" id="5197002at2"/>
<keyword evidence="3" id="KW-1185">Reference proteome</keyword>
<accession>A0A1G7DAJ3</accession>